<comment type="caution">
    <text evidence="2">The sequence shown here is derived from an EMBL/GenBank/DDBJ whole genome shotgun (WGS) entry which is preliminary data.</text>
</comment>
<evidence type="ECO:0000259" key="1">
    <source>
        <dbReference type="PROSITE" id="PS51819"/>
    </source>
</evidence>
<evidence type="ECO:0000313" key="3">
    <source>
        <dbReference type="Proteomes" id="UP001522868"/>
    </source>
</evidence>
<reference evidence="2 3" key="1">
    <citation type="submission" date="2022-04" db="EMBL/GenBank/DDBJ databases">
        <title>Streptomyces sp. nov. LCR6-01 isolated from Lichen of Dirinaria sp.</title>
        <authorList>
            <person name="Kanchanasin P."/>
            <person name="Tanasupawat S."/>
            <person name="Phongsopitanun W."/>
        </authorList>
    </citation>
    <scope>NUCLEOTIDE SEQUENCE [LARGE SCALE GENOMIC DNA]</scope>
    <source>
        <strain evidence="2 3">LCR6-01</strain>
    </source>
</reference>
<accession>A0ABT0ICU8</accession>
<dbReference type="RefSeq" id="WP_248634816.1">
    <property type="nucleotide sequence ID" value="NZ_JALPTH010000016.1"/>
</dbReference>
<dbReference type="InterPro" id="IPR004360">
    <property type="entry name" value="Glyas_Fos-R_dOase_dom"/>
</dbReference>
<name>A0ABT0ICU8_9ACTN</name>
<dbReference type="Gene3D" id="3.10.180.10">
    <property type="entry name" value="2,3-Dihydroxybiphenyl 1,2-Dioxygenase, domain 1"/>
    <property type="match status" value="2"/>
</dbReference>
<dbReference type="Proteomes" id="UP001522868">
    <property type="component" value="Unassembled WGS sequence"/>
</dbReference>
<sequence>MAAFAEGTPCWADVLLPDVRAGKRFYGGLFDWSFEEADGLGALGPDGADRVRDGVDRVGSGEAAPYATAYRDGRRVAALAPKRDGRMPTTWNVYFATPDAPAAARRVTEAGGLVITDPVPLTGGLAVIAQAADPGGAVFGLWEAGGQSGFERQGEPGSFCWTEVYTRDKDSVDAFYETVFGFQVHDLDDATVDFRVWSPAGTRASDENAVGGRSVITDAFPAAMPAHFLVYFSVADCDETAARATELGGRINEPPFDTPYGRIALLADDQGAVFAVLAEPEAA</sequence>
<protein>
    <submittedName>
        <fullName evidence="2">VOC family protein</fullName>
    </submittedName>
</protein>
<evidence type="ECO:0000313" key="2">
    <source>
        <dbReference type="EMBL" id="MCK8679151.1"/>
    </source>
</evidence>
<dbReference type="Pfam" id="PF00903">
    <property type="entry name" value="Glyoxalase"/>
    <property type="match status" value="1"/>
</dbReference>
<dbReference type="InterPro" id="IPR029068">
    <property type="entry name" value="Glyas_Bleomycin-R_OHBP_Dase"/>
</dbReference>
<proteinExistence type="predicted"/>
<dbReference type="InterPro" id="IPR037523">
    <property type="entry name" value="VOC_core"/>
</dbReference>
<dbReference type="PANTHER" id="PTHR33993">
    <property type="entry name" value="GLYOXALASE-RELATED"/>
    <property type="match status" value="1"/>
</dbReference>
<dbReference type="PANTHER" id="PTHR33993:SF10">
    <property type="entry name" value="CONSERVED PROTEIN"/>
    <property type="match status" value="1"/>
</dbReference>
<dbReference type="EMBL" id="JALPTH010000016">
    <property type="protein sequence ID" value="MCK8679151.1"/>
    <property type="molecule type" value="Genomic_DNA"/>
</dbReference>
<organism evidence="2 3">
    <name type="scientific">Streptomyces lichenis</name>
    <dbReference type="NCBI Taxonomy" id="2306967"/>
    <lineage>
        <taxon>Bacteria</taxon>
        <taxon>Bacillati</taxon>
        <taxon>Actinomycetota</taxon>
        <taxon>Actinomycetes</taxon>
        <taxon>Kitasatosporales</taxon>
        <taxon>Streptomycetaceae</taxon>
        <taxon>Streptomyces</taxon>
    </lineage>
</organism>
<dbReference type="InterPro" id="IPR052164">
    <property type="entry name" value="Anthracycline_SecMetBiosynth"/>
</dbReference>
<gene>
    <name evidence="2" type="ORF">M1O15_17485</name>
</gene>
<dbReference type="PROSITE" id="PS51819">
    <property type="entry name" value="VOC"/>
    <property type="match status" value="2"/>
</dbReference>
<keyword evidence="3" id="KW-1185">Reference proteome</keyword>
<feature type="domain" description="VOC" evidence="1">
    <location>
        <begin position="8"/>
        <end position="144"/>
    </location>
</feature>
<dbReference type="SUPFAM" id="SSF54593">
    <property type="entry name" value="Glyoxalase/Bleomycin resistance protein/Dihydroxybiphenyl dioxygenase"/>
    <property type="match status" value="2"/>
</dbReference>
<feature type="domain" description="VOC" evidence="1">
    <location>
        <begin position="158"/>
        <end position="279"/>
    </location>
</feature>
<dbReference type="CDD" id="cd07247">
    <property type="entry name" value="SgaA_N_like"/>
    <property type="match status" value="2"/>
</dbReference>